<evidence type="ECO:0000313" key="1">
    <source>
        <dbReference type="EMBL" id="EGP82013.1"/>
    </source>
</evidence>
<proteinExistence type="predicted"/>
<dbReference type="HOGENOM" id="CLU_1278514_0_0_1"/>
<dbReference type="VEuPathDB" id="FungiDB:ZTRI_19.80"/>
<gene>
    <name evidence="1" type="ORF">MYCGRDRAFT_97991</name>
</gene>
<dbReference type="GeneID" id="13399429"/>
<sequence length="216" mass="24716">MHWSPGRTSGRVSEACQIWFPDHHPYLIENSRRKMCEPDQTVQTREEVHKTIAELETRPAIPHLLSNLVLDTQQPKIDPDTVSYAYLMVFGVASYTDRPLAHADQLWFAVHMPPDVWTIHKVQVSSPIRREAGGPVILPRNLIRPRLRPLEQPHAERLNHKRIPNAMLDWGQPAQIMSHTTSSRIPSAPRLAIGTQYNIRAFYSSLYASPIINETI</sequence>
<accession>F9XS01</accession>
<keyword evidence="2" id="KW-1185">Reference proteome</keyword>
<dbReference type="InParanoid" id="F9XS01"/>
<evidence type="ECO:0000313" key="2">
    <source>
        <dbReference type="Proteomes" id="UP000008062"/>
    </source>
</evidence>
<reference evidence="1 2" key="1">
    <citation type="journal article" date="2011" name="PLoS Genet.">
        <title>Finished genome of the fungal wheat pathogen Mycosphaerella graminicola reveals dispensome structure, chromosome plasticity, and stealth pathogenesis.</title>
        <authorList>
            <person name="Goodwin S.B."/>
            <person name="Ben M'barek S."/>
            <person name="Dhillon B."/>
            <person name="Wittenberg A.H.J."/>
            <person name="Crane C.F."/>
            <person name="Hane J.K."/>
            <person name="Foster A.J."/>
            <person name="Van der Lee T.A.J."/>
            <person name="Grimwood J."/>
            <person name="Aerts A."/>
            <person name="Antoniw J."/>
            <person name="Bailey A."/>
            <person name="Bluhm B."/>
            <person name="Bowler J."/>
            <person name="Bristow J."/>
            <person name="van der Burgt A."/>
            <person name="Canto-Canche B."/>
            <person name="Churchill A.C.L."/>
            <person name="Conde-Ferraez L."/>
            <person name="Cools H.J."/>
            <person name="Coutinho P.M."/>
            <person name="Csukai M."/>
            <person name="Dehal P."/>
            <person name="De Wit P."/>
            <person name="Donzelli B."/>
            <person name="van de Geest H.C."/>
            <person name="van Ham R.C.H.J."/>
            <person name="Hammond-Kosack K.E."/>
            <person name="Henrissat B."/>
            <person name="Kilian A."/>
            <person name="Kobayashi A.K."/>
            <person name="Koopmann E."/>
            <person name="Kourmpetis Y."/>
            <person name="Kuzniar A."/>
            <person name="Lindquist E."/>
            <person name="Lombard V."/>
            <person name="Maliepaard C."/>
            <person name="Martins N."/>
            <person name="Mehrabi R."/>
            <person name="Nap J.P.H."/>
            <person name="Ponomarenko A."/>
            <person name="Rudd J.J."/>
            <person name="Salamov A."/>
            <person name="Schmutz J."/>
            <person name="Schouten H.J."/>
            <person name="Shapiro H."/>
            <person name="Stergiopoulos I."/>
            <person name="Torriani S.F.F."/>
            <person name="Tu H."/>
            <person name="de Vries R.P."/>
            <person name="Waalwijk C."/>
            <person name="Ware S.B."/>
            <person name="Wiebenga A."/>
            <person name="Zwiers L.-H."/>
            <person name="Oliver R.P."/>
            <person name="Grigoriev I.V."/>
            <person name="Kema G.H.J."/>
        </authorList>
    </citation>
    <scope>NUCLEOTIDE SEQUENCE [LARGE SCALE GENOMIC DNA]</scope>
    <source>
        <strain evidence="2">CBS 115943 / IPO323</strain>
    </source>
</reference>
<dbReference type="Proteomes" id="UP000008062">
    <property type="component" value="Chromosome 19"/>
</dbReference>
<dbReference type="AlphaFoldDB" id="F9XS01"/>
<dbReference type="EMBL" id="CM001214">
    <property type="protein sequence ID" value="EGP82013.1"/>
    <property type="molecule type" value="Genomic_DNA"/>
</dbReference>
<dbReference type="KEGG" id="ztr:MYCGRDRAFT_97991"/>
<organism evidence="1 2">
    <name type="scientific">Zymoseptoria tritici (strain CBS 115943 / IPO323)</name>
    <name type="common">Speckled leaf blotch fungus</name>
    <name type="synonym">Septoria tritici</name>
    <dbReference type="NCBI Taxonomy" id="336722"/>
    <lineage>
        <taxon>Eukaryota</taxon>
        <taxon>Fungi</taxon>
        <taxon>Dikarya</taxon>
        <taxon>Ascomycota</taxon>
        <taxon>Pezizomycotina</taxon>
        <taxon>Dothideomycetes</taxon>
        <taxon>Dothideomycetidae</taxon>
        <taxon>Mycosphaerellales</taxon>
        <taxon>Mycosphaerellaceae</taxon>
        <taxon>Zymoseptoria</taxon>
    </lineage>
</organism>
<protein>
    <submittedName>
        <fullName evidence="1">Uncharacterized protein</fullName>
    </submittedName>
</protein>
<dbReference type="RefSeq" id="XP_003847037.1">
    <property type="nucleotide sequence ID" value="XM_003846989.1"/>
</dbReference>
<name>F9XS01_ZYMTI</name>